<dbReference type="Pfam" id="PF00149">
    <property type="entry name" value="Metallophos"/>
    <property type="match status" value="1"/>
</dbReference>
<dbReference type="Pfam" id="PF02872">
    <property type="entry name" value="5_nucleotid_C"/>
    <property type="match status" value="1"/>
</dbReference>
<sequence>MKYPSTITILHTNDLHSELDNWPAVTALLKERRRHALKEGHDVLLFDIGDHSDRVHPMTEALLGKGNIELLNAMAYDAVAIGNNEGITFSKNELNHLYDDAAFPVILTNLIDPSTKRSPEWTIPSKVITLENGIKIGVTSATVPFKQFYTPLGWEINDPIEALDKEASQLKGQCDYLICLSHLGLNQDYKLIDQVPEFDLILGSHTHHVLEQGEHYKGTWINQSGRSGQYIGEVTLTANGEGSLEISNIGSIPVDVTKRDSETENLLSRLNQRATCLLNEPVTMLDQPLEVDWYQDSTLPRLLADGLRTWCNTDLAMVNAGTLLNGLKPGLVTRGMLHEICPHPINPVVVTITGEELFSTMQKAETADMIHFRLRGFGFRGTVLGKMMYSSAVTFIQEENPIDPRHVMINNETIDFNRQYTVATLDMFTLGKLYPAIRDAGQTDILMPEFLRDILSWTLSKVNLTFGESG</sequence>
<dbReference type="GO" id="GO:0008768">
    <property type="term" value="F:UDP-sugar diphosphatase activity"/>
    <property type="evidence" value="ECO:0007669"/>
    <property type="project" value="TreeGrafter"/>
</dbReference>
<dbReference type="STRING" id="632773.BBEV_0626"/>
<dbReference type="PRINTS" id="PR01607">
    <property type="entry name" value="APYRASEFAMLY"/>
</dbReference>
<dbReference type="PROSITE" id="PS00785">
    <property type="entry name" value="5_NUCLEOTIDASE_1"/>
    <property type="match status" value="1"/>
</dbReference>
<gene>
    <name evidence="5" type="ORF">BBEV_0626</name>
</gene>
<dbReference type="InterPro" id="IPR006146">
    <property type="entry name" value="5'-Nucleotdase_CS"/>
</dbReference>
<evidence type="ECO:0008006" key="7">
    <source>
        <dbReference type="Google" id="ProtNLM"/>
    </source>
</evidence>
<dbReference type="PANTHER" id="PTHR11575">
    <property type="entry name" value="5'-NUCLEOTIDASE-RELATED"/>
    <property type="match status" value="1"/>
</dbReference>
<feature type="domain" description="Calcineurin-like phosphoesterase" evidence="3">
    <location>
        <begin position="8"/>
        <end position="208"/>
    </location>
</feature>
<dbReference type="PATRIC" id="fig|632773.3.peg.672"/>
<keyword evidence="6" id="KW-1185">Reference proteome</keyword>
<reference evidence="5 6" key="1">
    <citation type="submission" date="2015-08" db="EMBL/GenBank/DDBJ databases">
        <title>The complete genome sequence of Bacillus beveridgei MLTeJB.</title>
        <authorList>
            <person name="Hanson T.E."/>
            <person name="Mesa C."/>
            <person name="Basesman S.M."/>
            <person name="Oremland R.S."/>
        </authorList>
    </citation>
    <scope>NUCLEOTIDE SEQUENCE [LARGE SCALE GENOMIC DNA]</scope>
    <source>
        <strain evidence="5 6">MLTeJB</strain>
    </source>
</reference>
<dbReference type="SUPFAM" id="SSF56300">
    <property type="entry name" value="Metallo-dependent phosphatases"/>
    <property type="match status" value="1"/>
</dbReference>
<proteinExistence type="inferred from homology"/>
<dbReference type="OrthoDB" id="9793179at2"/>
<dbReference type="RefSeq" id="WP_069364142.1">
    <property type="nucleotide sequence ID" value="NZ_CP012502.1"/>
</dbReference>
<keyword evidence="2" id="KW-0547">Nucleotide-binding</keyword>
<dbReference type="GO" id="GO:0000166">
    <property type="term" value="F:nucleotide binding"/>
    <property type="evidence" value="ECO:0007669"/>
    <property type="project" value="UniProtKB-KW"/>
</dbReference>
<organism evidence="5 6">
    <name type="scientific">Salisediminibacterium beveridgei</name>
    <dbReference type="NCBI Taxonomy" id="632773"/>
    <lineage>
        <taxon>Bacteria</taxon>
        <taxon>Bacillati</taxon>
        <taxon>Bacillota</taxon>
        <taxon>Bacilli</taxon>
        <taxon>Bacillales</taxon>
        <taxon>Bacillaceae</taxon>
        <taxon>Salisediminibacterium</taxon>
    </lineage>
</organism>
<protein>
    <recommendedName>
        <fullName evidence="7">2',3'-cyclic-nucleotide 2'-phosphodiesterase/5'-or 3'-nucleotidase, 5'-nucleotidase family</fullName>
    </recommendedName>
</protein>
<evidence type="ECO:0000259" key="4">
    <source>
        <dbReference type="Pfam" id="PF02872"/>
    </source>
</evidence>
<dbReference type="GO" id="GO:0009166">
    <property type="term" value="P:nucleotide catabolic process"/>
    <property type="evidence" value="ECO:0007669"/>
    <property type="project" value="InterPro"/>
</dbReference>
<dbReference type="PANTHER" id="PTHR11575:SF23">
    <property type="entry name" value="5-NUCLEOTIDASE FAMILY PROTEIN"/>
    <property type="match status" value="1"/>
</dbReference>
<dbReference type="Proteomes" id="UP000094463">
    <property type="component" value="Chromosome"/>
</dbReference>
<dbReference type="GO" id="GO:0030288">
    <property type="term" value="C:outer membrane-bounded periplasmic space"/>
    <property type="evidence" value="ECO:0007669"/>
    <property type="project" value="TreeGrafter"/>
</dbReference>
<dbReference type="Gene3D" id="3.60.21.10">
    <property type="match status" value="1"/>
</dbReference>
<comment type="similarity">
    <text evidence="2">Belongs to the 5'-nucleotidase family.</text>
</comment>
<evidence type="ECO:0000313" key="6">
    <source>
        <dbReference type="Proteomes" id="UP000094463"/>
    </source>
</evidence>
<dbReference type="InterPro" id="IPR008334">
    <property type="entry name" value="5'-Nucleotdase_C"/>
</dbReference>
<keyword evidence="2" id="KW-0378">Hydrolase</keyword>
<dbReference type="InterPro" id="IPR006179">
    <property type="entry name" value="5_nucleotidase/apyrase"/>
</dbReference>
<dbReference type="AlphaFoldDB" id="A0A1D7QSN3"/>
<dbReference type="CDD" id="cd00845">
    <property type="entry name" value="MPP_UshA_N_like"/>
    <property type="match status" value="1"/>
</dbReference>
<evidence type="ECO:0000259" key="3">
    <source>
        <dbReference type="Pfam" id="PF00149"/>
    </source>
</evidence>
<evidence type="ECO:0000313" key="5">
    <source>
        <dbReference type="EMBL" id="AOM82018.1"/>
    </source>
</evidence>
<dbReference type="EMBL" id="CP012502">
    <property type="protein sequence ID" value="AOM82018.1"/>
    <property type="molecule type" value="Genomic_DNA"/>
</dbReference>
<keyword evidence="1" id="KW-0732">Signal</keyword>
<evidence type="ECO:0000256" key="2">
    <source>
        <dbReference type="RuleBase" id="RU362119"/>
    </source>
</evidence>
<dbReference type="Gene3D" id="3.90.780.10">
    <property type="entry name" value="5'-Nucleotidase, C-terminal domain"/>
    <property type="match status" value="1"/>
</dbReference>
<dbReference type="InterPro" id="IPR011240">
    <property type="entry name" value="Pesterase_YunD"/>
</dbReference>
<dbReference type="KEGG" id="bbev:BBEV_0626"/>
<name>A0A1D7QSN3_9BACI</name>
<dbReference type="InterPro" id="IPR004843">
    <property type="entry name" value="Calcineurin-like_PHP"/>
</dbReference>
<dbReference type="GO" id="GO:0046872">
    <property type="term" value="F:metal ion binding"/>
    <property type="evidence" value="ECO:0007669"/>
    <property type="project" value="InterPro"/>
</dbReference>
<feature type="domain" description="5'-Nucleotidase C-terminal" evidence="4">
    <location>
        <begin position="292"/>
        <end position="431"/>
    </location>
</feature>
<dbReference type="PIRSF" id="PIRSF036361">
    <property type="entry name" value="YunD"/>
    <property type="match status" value="1"/>
</dbReference>
<dbReference type="GO" id="GO:0008253">
    <property type="term" value="F:5'-nucleotidase activity"/>
    <property type="evidence" value="ECO:0007669"/>
    <property type="project" value="TreeGrafter"/>
</dbReference>
<dbReference type="InterPro" id="IPR036907">
    <property type="entry name" value="5'-Nucleotdase_C_sf"/>
</dbReference>
<dbReference type="InterPro" id="IPR029052">
    <property type="entry name" value="Metallo-depent_PP-like"/>
</dbReference>
<accession>A0A1D7QSN3</accession>
<evidence type="ECO:0000256" key="1">
    <source>
        <dbReference type="ARBA" id="ARBA00022729"/>
    </source>
</evidence>
<dbReference type="SUPFAM" id="SSF55816">
    <property type="entry name" value="5'-nucleotidase (syn. UDP-sugar hydrolase), C-terminal domain"/>
    <property type="match status" value="1"/>
</dbReference>